<feature type="compositionally biased region" description="Polar residues" evidence="1">
    <location>
        <begin position="79"/>
        <end position="106"/>
    </location>
</feature>
<dbReference type="Proteomes" id="UP001281761">
    <property type="component" value="Unassembled WGS sequence"/>
</dbReference>
<name>A0ABQ9WPR1_9EUKA</name>
<dbReference type="EMBL" id="JARBJD010000503">
    <property type="protein sequence ID" value="KAK2941423.1"/>
    <property type="molecule type" value="Genomic_DNA"/>
</dbReference>
<accession>A0ABQ9WPR1</accession>
<keyword evidence="4" id="KW-1185">Reference proteome</keyword>
<evidence type="ECO:0000256" key="1">
    <source>
        <dbReference type="SAM" id="MobiDB-lite"/>
    </source>
</evidence>
<protein>
    <submittedName>
        <fullName evidence="3">Uncharacterized protein</fullName>
    </submittedName>
</protein>
<dbReference type="EMBL" id="JARBJD010000498">
    <property type="protein sequence ID" value="KAK2941465.1"/>
    <property type="molecule type" value="Genomic_DNA"/>
</dbReference>
<sequence length="114" mass="12467">MEVCELFRTITPLDQKQIVSSFESVCVVSDSDEPIIALSFITTTPSDTHRNTKSEADVWIDTFTSRSSKRPSSTTISPFSDSCDTSAPISSRGSANPPRSNANRLSFPTFITVD</sequence>
<proteinExistence type="predicted"/>
<feature type="region of interest" description="Disordered" evidence="1">
    <location>
        <begin position="65"/>
        <end position="114"/>
    </location>
</feature>
<organism evidence="3 4">
    <name type="scientific">Blattamonas nauphoetae</name>
    <dbReference type="NCBI Taxonomy" id="2049346"/>
    <lineage>
        <taxon>Eukaryota</taxon>
        <taxon>Metamonada</taxon>
        <taxon>Preaxostyla</taxon>
        <taxon>Oxymonadida</taxon>
        <taxon>Blattamonas</taxon>
    </lineage>
</organism>
<evidence type="ECO:0000313" key="4">
    <source>
        <dbReference type="Proteomes" id="UP001281761"/>
    </source>
</evidence>
<evidence type="ECO:0000313" key="3">
    <source>
        <dbReference type="EMBL" id="KAK2941465.1"/>
    </source>
</evidence>
<evidence type="ECO:0000313" key="2">
    <source>
        <dbReference type="EMBL" id="KAK2941423.1"/>
    </source>
</evidence>
<feature type="compositionally biased region" description="Low complexity" evidence="1">
    <location>
        <begin position="65"/>
        <end position="78"/>
    </location>
</feature>
<comment type="caution">
    <text evidence="3">The sequence shown here is derived from an EMBL/GenBank/DDBJ whole genome shotgun (WGS) entry which is preliminary data.</text>
</comment>
<gene>
    <name evidence="3" type="ORF">BLNAU_23612</name>
    <name evidence="2" type="ORF">BLNAU_23671</name>
</gene>
<reference evidence="3 4" key="1">
    <citation type="journal article" date="2022" name="bioRxiv">
        <title>Genomics of Preaxostyla Flagellates Illuminates Evolutionary Transitions and the Path Towards Mitochondrial Loss.</title>
        <authorList>
            <person name="Novak L.V.F."/>
            <person name="Treitli S.C."/>
            <person name="Pyrih J."/>
            <person name="Halakuc P."/>
            <person name="Pipaliya S.V."/>
            <person name="Vacek V."/>
            <person name="Brzon O."/>
            <person name="Soukal P."/>
            <person name="Eme L."/>
            <person name="Dacks J.B."/>
            <person name="Karnkowska A."/>
            <person name="Elias M."/>
            <person name="Hampl V."/>
        </authorList>
    </citation>
    <scope>NUCLEOTIDE SEQUENCE [LARGE SCALE GENOMIC DNA]</scope>
    <source>
        <strain evidence="3">NAU3</strain>
        <tissue evidence="3">Gut</tissue>
    </source>
</reference>